<sequence length="500" mass="56753">MVCSIDYNSIIQGAADPLEHLSESARREVWQQGDLVIQGFEGIAAKLWDLHYRERRPTIESIEGDDPIKAYMGQLRSSVLPLLLHQCSILTRLLNTSDLLKEPGSALKLILAVQPEIERAVDQISPLFFVNCGETIILASNKSDDQHHKEFKMYRVEALRNWIEGTWFGPLVHAVVQSSSLIQHLQLSTERPPYECEVYGIADDLLDYSTYIEIENMMVWFEGSELDIVQFDWPRELEAMNLTLQNLVRLANPPNIAEGGNRKSQAGVHVSDCLGSPVVVLARSAITITKLCRLFFKQLSRRGMNQRRLPLYTGMHSYQLETLAELANPPNIAEGGNRKSQAGVHVSDCLGSPVVVLARSAITITKLCRLFFKQLSRRGMNKRRLPLCTGMHSYQLQTLGDSVDEVHKFITNIKLSIEQAETTYKHVIIDQLTREAENLSTRLSSSLVLILLHFVPLIPETDGFPSRTYFVTWFATWQDQFYKAKQTFITAIEYYDNNTP</sequence>
<dbReference type="AlphaFoldDB" id="A0A0L0VYW2"/>
<organism evidence="1 2">
    <name type="scientific">Puccinia striiformis f. sp. tritici PST-78</name>
    <dbReference type="NCBI Taxonomy" id="1165861"/>
    <lineage>
        <taxon>Eukaryota</taxon>
        <taxon>Fungi</taxon>
        <taxon>Dikarya</taxon>
        <taxon>Basidiomycota</taxon>
        <taxon>Pucciniomycotina</taxon>
        <taxon>Pucciniomycetes</taxon>
        <taxon>Pucciniales</taxon>
        <taxon>Pucciniaceae</taxon>
        <taxon>Puccinia</taxon>
    </lineage>
</organism>
<reference evidence="2" key="1">
    <citation type="submission" date="2014-03" db="EMBL/GenBank/DDBJ databases">
        <title>The Genome Sequence of Puccinia striiformis f. sp. tritici PST-78.</title>
        <authorList>
            <consortium name="The Broad Institute Genome Sequencing Platform"/>
            <person name="Cuomo C."/>
            <person name="Hulbert S."/>
            <person name="Chen X."/>
            <person name="Walker B."/>
            <person name="Young S.K."/>
            <person name="Zeng Q."/>
            <person name="Gargeya S."/>
            <person name="Fitzgerald M."/>
            <person name="Haas B."/>
            <person name="Abouelleil A."/>
            <person name="Alvarado L."/>
            <person name="Arachchi H.M."/>
            <person name="Berlin A.M."/>
            <person name="Chapman S.B."/>
            <person name="Goldberg J."/>
            <person name="Griggs A."/>
            <person name="Gujja S."/>
            <person name="Hansen M."/>
            <person name="Howarth C."/>
            <person name="Imamovic A."/>
            <person name="Larimer J."/>
            <person name="McCowan C."/>
            <person name="Montmayeur A."/>
            <person name="Murphy C."/>
            <person name="Neiman D."/>
            <person name="Pearson M."/>
            <person name="Priest M."/>
            <person name="Roberts A."/>
            <person name="Saif S."/>
            <person name="Shea T."/>
            <person name="Sisk P."/>
            <person name="Sykes S."/>
            <person name="Wortman J."/>
            <person name="Nusbaum C."/>
            <person name="Birren B."/>
        </authorList>
    </citation>
    <scope>NUCLEOTIDE SEQUENCE [LARGE SCALE GENOMIC DNA]</scope>
    <source>
        <strain evidence="2">race PST-78</strain>
    </source>
</reference>
<dbReference type="EMBL" id="AJIL01000013">
    <property type="protein sequence ID" value="KNF04200.1"/>
    <property type="molecule type" value="Genomic_DNA"/>
</dbReference>
<evidence type="ECO:0000313" key="1">
    <source>
        <dbReference type="EMBL" id="KNF04200.1"/>
    </source>
</evidence>
<dbReference type="PANTHER" id="PTHR33069:SF3">
    <property type="entry name" value="DYNEIN HEAVY CHAIN TAIL DOMAIN-CONTAINING PROTEIN"/>
    <property type="match status" value="1"/>
</dbReference>
<dbReference type="PANTHER" id="PTHR33069">
    <property type="entry name" value="CHROMOSOME 7, WHOLE GENOME SHOTGUN SEQUENCE-RELATED"/>
    <property type="match status" value="1"/>
</dbReference>
<proteinExistence type="predicted"/>
<gene>
    <name evidence="1" type="ORF">PSTG_02551</name>
</gene>
<accession>A0A0L0VYW2</accession>
<evidence type="ECO:0000313" key="2">
    <source>
        <dbReference type="Proteomes" id="UP000054564"/>
    </source>
</evidence>
<dbReference type="Proteomes" id="UP000054564">
    <property type="component" value="Unassembled WGS sequence"/>
</dbReference>
<protein>
    <submittedName>
        <fullName evidence="1">Uncharacterized protein</fullName>
    </submittedName>
</protein>
<name>A0A0L0VYW2_9BASI</name>
<dbReference type="OrthoDB" id="10651630at2759"/>
<comment type="caution">
    <text evidence="1">The sequence shown here is derived from an EMBL/GenBank/DDBJ whole genome shotgun (WGS) entry which is preliminary data.</text>
</comment>
<keyword evidence="2" id="KW-1185">Reference proteome</keyword>